<feature type="region of interest" description="Disordered" evidence="1">
    <location>
        <begin position="321"/>
        <end position="466"/>
    </location>
</feature>
<feature type="region of interest" description="Disordered" evidence="1">
    <location>
        <begin position="488"/>
        <end position="543"/>
    </location>
</feature>
<dbReference type="SUPFAM" id="SSF51197">
    <property type="entry name" value="Clavaminate synthase-like"/>
    <property type="match status" value="1"/>
</dbReference>
<dbReference type="GO" id="GO:0005634">
    <property type="term" value="C:nucleus"/>
    <property type="evidence" value="ECO:0007669"/>
    <property type="project" value="TreeGrafter"/>
</dbReference>
<dbReference type="PROSITE" id="PS51184">
    <property type="entry name" value="JMJC"/>
    <property type="match status" value="1"/>
</dbReference>
<dbReference type="Gene3D" id="2.60.120.650">
    <property type="entry name" value="Cupin"/>
    <property type="match status" value="1"/>
</dbReference>
<feature type="compositionally biased region" description="Acidic residues" evidence="1">
    <location>
        <begin position="331"/>
        <end position="359"/>
    </location>
</feature>
<dbReference type="SMART" id="SM00558">
    <property type="entry name" value="JmjC"/>
    <property type="match status" value="1"/>
</dbReference>
<dbReference type="AlphaFoldDB" id="A0AAW1QPI9"/>
<organism evidence="4 5">
    <name type="scientific">[Myrmecia] bisecta</name>
    <dbReference type="NCBI Taxonomy" id="41462"/>
    <lineage>
        <taxon>Eukaryota</taxon>
        <taxon>Viridiplantae</taxon>
        <taxon>Chlorophyta</taxon>
        <taxon>core chlorophytes</taxon>
        <taxon>Trebouxiophyceae</taxon>
        <taxon>Trebouxiales</taxon>
        <taxon>Trebouxiaceae</taxon>
        <taxon>Myrmecia</taxon>
    </lineage>
</organism>
<comment type="caution">
    <text evidence="4">The sequence shown here is derived from an EMBL/GenBank/DDBJ whole genome shotgun (WGS) entry which is preliminary data.</text>
</comment>
<dbReference type="EMBL" id="JALJOR010000002">
    <property type="protein sequence ID" value="KAK9823398.1"/>
    <property type="molecule type" value="Genomic_DNA"/>
</dbReference>
<dbReference type="SMART" id="SM00545">
    <property type="entry name" value="JmjN"/>
    <property type="match status" value="1"/>
</dbReference>
<dbReference type="GO" id="GO:0051864">
    <property type="term" value="F:histone H3K36 demethylase activity"/>
    <property type="evidence" value="ECO:0007669"/>
    <property type="project" value="TreeGrafter"/>
</dbReference>
<evidence type="ECO:0000259" key="3">
    <source>
        <dbReference type="PROSITE" id="PS51184"/>
    </source>
</evidence>
<evidence type="ECO:0000313" key="5">
    <source>
        <dbReference type="Proteomes" id="UP001489004"/>
    </source>
</evidence>
<reference evidence="4 5" key="1">
    <citation type="journal article" date="2024" name="Nat. Commun.">
        <title>Phylogenomics reveals the evolutionary origins of lichenization in chlorophyte algae.</title>
        <authorList>
            <person name="Puginier C."/>
            <person name="Libourel C."/>
            <person name="Otte J."/>
            <person name="Skaloud P."/>
            <person name="Haon M."/>
            <person name="Grisel S."/>
            <person name="Petersen M."/>
            <person name="Berrin J.G."/>
            <person name="Delaux P.M."/>
            <person name="Dal Grande F."/>
            <person name="Keller J."/>
        </authorList>
    </citation>
    <scope>NUCLEOTIDE SEQUENCE [LARGE SCALE GENOMIC DNA]</scope>
    <source>
        <strain evidence="4 5">SAG 2043</strain>
    </source>
</reference>
<feature type="region of interest" description="Disordered" evidence="1">
    <location>
        <begin position="664"/>
        <end position="733"/>
    </location>
</feature>
<evidence type="ECO:0000313" key="4">
    <source>
        <dbReference type="EMBL" id="KAK9823398.1"/>
    </source>
</evidence>
<dbReference type="Pfam" id="PF02373">
    <property type="entry name" value="JmjC"/>
    <property type="match status" value="1"/>
</dbReference>
<dbReference type="PROSITE" id="PS51183">
    <property type="entry name" value="JMJN"/>
    <property type="match status" value="1"/>
</dbReference>
<dbReference type="PANTHER" id="PTHR10694:SF7">
    <property type="entry name" value="[HISTONE H3]-TRIMETHYL-L-LYSINE(9) DEMETHYLASE"/>
    <property type="match status" value="1"/>
</dbReference>
<evidence type="ECO:0000256" key="1">
    <source>
        <dbReference type="SAM" id="MobiDB-lite"/>
    </source>
</evidence>
<dbReference type="GO" id="GO:0000785">
    <property type="term" value="C:chromatin"/>
    <property type="evidence" value="ECO:0007669"/>
    <property type="project" value="TreeGrafter"/>
</dbReference>
<accession>A0AAW1QPI9</accession>
<feature type="domain" description="JmjC" evidence="3">
    <location>
        <begin position="140"/>
        <end position="303"/>
    </location>
</feature>
<proteinExistence type="predicted"/>
<sequence>MGDNQHFCLTLRPSKEEFSRPFTDYVREVARNHPNLAMFKVVPPRGWSARTSQMPDLSELKINTPIKQHVFGTRGAYRCLFEEQKEVSVAEFKRIAYSPTHATPPKGHRKDDLLERAFWSAVTINPPLYGADTPVSFFDEKLEFGWNLRHLNCLLADYDVPDIPGVTTPMTYFGMWKSFFSWHVEDIDLHSINYLHFGAPKVWYSVSPKDRSKFEQMARSLFPELDRECPAFLRHKDILLSPKVLKTYHIDYVQAKQEVGEFIVLNAGAYHSGFNLGFNCAEAVNFATPEWLPAGKTATRCTCTALPDSVRLDMHMFNRGPRASKRLREAQEEESDSEDEEEGSSSDEDEKAAEAEEKEELLRIAGLSAEEEASSGSEGQPPAEKRRPGPKPGWKKRIAEAVAASKAALAVGQQSDQADSKDAPKGGPAVTPIRRRPRKPMKKQAPALPPSPEQPKPAAPAVDVLLAEGRPKRGAARLAVAMATAELLREESGEGSSDDEQPASKRGRKPKRESSDPGDTLPLAAKRKRSSRPDDGPAPQRYGVGALLPVWGIRRRRGQRDGVLPYNGLAASSLRDRDGGVTSDYRQSHSHGSDRRGVAGSRLVHRDWATANKGFQPRTLPSTEKMARKYEAQGDYDSAARVRETCVDSQRRVYEVEVAGQRPAYRPVGSDADPPAAAHKRARLAGDAADASASTSSGAQHQDTSRWPPHTLTNARPGQQWQVEGGGGPETNGIARSAIQWIRGIIGGQGPAAPGLSAHPMEDEAPSAIVGEDDRTGERFFSLVQRLPRPPKRGGMVVLRGLLEGDDGIYRPTEEVFEQPQSTLIQVQTQYVAPRGGQPAGFKLLTVPKRILAYMQLGE</sequence>
<feature type="compositionally biased region" description="Low complexity" evidence="1">
    <location>
        <begin position="685"/>
        <end position="699"/>
    </location>
</feature>
<dbReference type="GO" id="GO:0032454">
    <property type="term" value="F:histone H3K9 demethylase activity"/>
    <property type="evidence" value="ECO:0007669"/>
    <property type="project" value="TreeGrafter"/>
</dbReference>
<feature type="domain" description="JmjN" evidence="2">
    <location>
        <begin position="8"/>
        <end position="50"/>
    </location>
</feature>
<protein>
    <submittedName>
        <fullName evidence="4">Uncharacterized protein</fullName>
    </submittedName>
</protein>
<feature type="compositionally biased region" description="Pro residues" evidence="1">
    <location>
        <begin position="447"/>
        <end position="458"/>
    </location>
</feature>
<dbReference type="GO" id="GO:0010468">
    <property type="term" value="P:regulation of gene expression"/>
    <property type="evidence" value="ECO:0007669"/>
    <property type="project" value="TreeGrafter"/>
</dbReference>
<dbReference type="Proteomes" id="UP001489004">
    <property type="component" value="Unassembled WGS sequence"/>
</dbReference>
<dbReference type="InterPro" id="IPR003349">
    <property type="entry name" value="JmjN"/>
</dbReference>
<gene>
    <name evidence="4" type="ORF">WJX72_002487</name>
</gene>
<feature type="compositionally biased region" description="Low complexity" evidence="1">
    <location>
        <begin position="400"/>
        <end position="410"/>
    </location>
</feature>
<dbReference type="InterPro" id="IPR003347">
    <property type="entry name" value="JmjC_dom"/>
</dbReference>
<feature type="region of interest" description="Disordered" evidence="1">
    <location>
        <begin position="563"/>
        <end position="599"/>
    </location>
</feature>
<keyword evidence="5" id="KW-1185">Reference proteome</keyword>
<feature type="compositionally biased region" description="Polar residues" evidence="1">
    <location>
        <begin position="711"/>
        <end position="722"/>
    </location>
</feature>
<feature type="compositionally biased region" description="Basic residues" evidence="1">
    <location>
        <begin position="433"/>
        <end position="442"/>
    </location>
</feature>
<dbReference type="PANTHER" id="PTHR10694">
    <property type="entry name" value="LYSINE-SPECIFIC DEMETHYLASE"/>
    <property type="match status" value="1"/>
</dbReference>
<name>A0AAW1QPI9_9CHLO</name>
<evidence type="ECO:0000259" key="2">
    <source>
        <dbReference type="PROSITE" id="PS51183"/>
    </source>
</evidence>